<dbReference type="eggNOG" id="COG1686">
    <property type="taxonomic scope" value="Bacteria"/>
</dbReference>
<dbReference type="EMBL" id="AECS01000003">
    <property type="protein sequence ID" value="EFQ05034.1"/>
    <property type="molecule type" value="Genomic_DNA"/>
</dbReference>
<feature type="domain" description="Peptidase S11 D-alanyl-D-alanine carboxypeptidase A N-terminal" evidence="3">
    <location>
        <begin position="25"/>
        <end position="256"/>
    </location>
</feature>
<evidence type="ECO:0000259" key="3">
    <source>
        <dbReference type="Pfam" id="PF00768"/>
    </source>
</evidence>
<dbReference type="AlphaFoldDB" id="E2Z9K8"/>
<evidence type="ECO:0000313" key="5">
    <source>
        <dbReference type="Proteomes" id="UP000003195"/>
    </source>
</evidence>
<name>E2Z9K8_9FIRM</name>
<dbReference type="PANTHER" id="PTHR21581:SF33">
    <property type="entry name" value="D-ALANYL-D-ALANINE CARBOXYPEPTIDASE DACB"/>
    <property type="match status" value="1"/>
</dbReference>
<dbReference type="STRING" id="706434.HMPREF9429_00112"/>
<keyword evidence="4" id="KW-0645">Protease</keyword>
<dbReference type="SUPFAM" id="SSF56601">
    <property type="entry name" value="beta-lactamase/transpeptidase-like"/>
    <property type="match status" value="1"/>
</dbReference>
<keyword evidence="5" id="KW-1185">Reference proteome</keyword>
<dbReference type="Gene3D" id="3.40.710.10">
    <property type="entry name" value="DD-peptidase/beta-lactamase superfamily"/>
    <property type="match status" value="1"/>
</dbReference>
<protein>
    <submittedName>
        <fullName evidence="4">Serine-type D-Ala-D-Ala carboxypeptidase</fullName>
        <ecNumber evidence="4">3.4.16.4</ecNumber>
    </submittedName>
</protein>
<keyword evidence="4" id="KW-0121">Carboxypeptidase</keyword>
<dbReference type="Proteomes" id="UP000003195">
    <property type="component" value="Unassembled WGS sequence"/>
</dbReference>
<dbReference type="InterPro" id="IPR012338">
    <property type="entry name" value="Beta-lactam/transpept-like"/>
</dbReference>
<evidence type="ECO:0000313" key="4">
    <source>
        <dbReference type="EMBL" id="EFQ05034.1"/>
    </source>
</evidence>
<gene>
    <name evidence="4" type="ORF">HMPREF9429_00112</name>
</gene>
<evidence type="ECO:0000256" key="2">
    <source>
        <dbReference type="SAM" id="SignalP"/>
    </source>
</evidence>
<dbReference type="OrthoDB" id="9791132at2"/>
<feature type="region of interest" description="Disordered" evidence="1">
    <location>
        <begin position="284"/>
        <end position="326"/>
    </location>
</feature>
<feature type="compositionally biased region" description="Basic and acidic residues" evidence="1">
    <location>
        <begin position="284"/>
        <end position="298"/>
    </location>
</feature>
<dbReference type="Pfam" id="PF00768">
    <property type="entry name" value="Peptidase_S11"/>
    <property type="match status" value="1"/>
</dbReference>
<dbReference type="HOGENOM" id="CLU_027070_7_0_9"/>
<dbReference type="GO" id="GO:0009002">
    <property type="term" value="F:serine-type D-Ala-D-Ala carboxypeptidase activity"/>
    <property type="evidence" value="ECO:0007669"/>
    <property type="project" value="UniProtKB-EC"/>
</dbReference>
<accession>E2Z9K8</accession>
<feature type="signal peptide" evidence="2">
    <location>
        <begin position="1"/>
        <end position="27"/>
    </location>
</feature>
<dbReference type="EC" id="3.4.16.4" evidence="4"/>
<sequence length="326" mass="34399">MSFMKMKKLALCAMVWCLGLASSFAVSDGEIHARAAVLMDAQTGEVLYSKNGDEKLYPGGTTMIMTALLGAEAGDTVLDGAVHFSDDVTKLDRDVAVLGISADHPVTLRNALTAMMTYTGCDAALDTAVTVAPSVADFVHMMNDKAVAIGATNTHFTNPHGLPDANHVSTAKDLAKIAVYAMQNQTFKSFTGRTSFVMPYTNGGSQEVFSMNEFLNSGYKGANGIKTGATDYGGATLVASATRGDKTYVVSILNSDNRSGDAKLLMDFAFAETTAIDAVSKEDGKSAVAEKKENKTTPEEDAEAYTLRDAPEGQTLTGIAAQHISK</sequence>
<dbReference type="InterPro" id="IPR001967">
    <property type="entry name" value="Peptidase_S11_N"/>
</dbReference>
<keyword evidence="4" id="KW-0378">Hydrolase</keyword>
<dbReference type="GO" id="GO:0006508">
    <property type="term" value="P:proteolysis"/>
    <property type="evidence" value="ECO:0007669"/>
    <property type="project" value="InterPro"/>
</dbReference>
<feature type="chain" id="PRO_5038652680" evidence="2">
    <location>
        <begin position="28"/>
        <end position="326"/>
    </location>
</feature>
<evidence type="ECO:0000256" key="1">
    <source>
        <dbReference type="SAM" id="MobiDB-lite"/>
    </source>
</evidence>
<dbReference type="PANTHER" id="PTHR21581">
    <property type="entry name" value="D-ALANYL-D-ALANINE CARBOXYPEPTIDASE"/>
    <property type="match status" value="1"/>
</dbReference>
<organism evidence="4 5">
    <name type="scientific">Megasphaera micronuciformis F0359</name>
    <dbReference type="NCBI Taxonomy" id="706434"/>
    <lineage>
        <taxon>Bacteria</taxon>
        <taxon>Bacillati</taxon>
        <taxon>Bacillota</taxon>
        <taxon>Negativicutes</taxon>
        <taxon>Veillonellales</taxon>
        <taxon>Veillonellaceae</taxon>
        <taxon>Megasphaera</taxon>
    </lineage>
</organism>
<comment type="caution">
    <text evidence="4">The sequence shown here is derived from an EMBL/GenBank/DDBJ whole genome shotgun (WGS) entry which is preliminary data.</text>
</comment>
<keyword evidence="2" id="KW-0732">Signal</keyword>
<reference evidence="4 5" key="1">
    <citation type="submission" date="2010-08" db="EMBL/GenBank/DDBJ databases">
        <authorList>
            <person name="Weinstock G."/>
            <person name="Sodergren E."/>
            <person name="Clifton S."/>
            <person name="Fulton L."/>
            <person name="Fulton B."/>
            <person name="Courtney L."/>
            <person name="Fronick C."/>
            <person name="Harrison M."/>
            <person name="Strong C."/>
            <person name="Farmer C."/>
            <person name="Delahaunty K."/>
            <person name="Markovic C."/>
            <person name="Hall O."/>
            <person name="Minx P."/>
            <person name="Tomlinson C."/>
            <person name="Mitreva M."/>
            <person name="Hou S."/>
            <person name="Chen J."/>
            <person name="Wollam A."/>
            <person name="Pepin K.H."/>
            <person name="Johnson M."/>
            <person name="Bhonagiri V."/>
            <person name="Zhang X."/>
            <person name="Suruliraj S."/>
            <person name="Warren W."/>
            <person name="Chinwalla A."/>
            <person name="Mardis E.R."/>
            <person name="Wilson R.K."/>
        </authorList>
    </citation>
    <scope>NUCLEOTIDE SEQUENCE [LARGE SCALE GENOMIC DNA]</scope>
    <source>
        <strain evidence="4 5">F0359</strain>
    </source>
</reference>
<proteinExistence type="predicted"/>